<dbReference type="Pfam" id="PF04829">
    <property type="entry name" value="PT-VENN"/>
    <property type="match status" value="1"/>
</dbReference>
<evidence type="ECO:0000313" key="6">
    <source>
        <dbReference type="EMBL" id="KGQ59043.1"/>
    </source>
</evidence>
<sequence length="351" mass="37773">MISLIINKTLAKKQTVSALSQLASGLAGGLISDSTAGAINSAEIGKRAVENNFLSEKEIAILDKLAEKKVLTPEDVEHITSIKMKDKVSDALLTKYQKDPTSLTPEEYQQLKYWVNEAARWNPNVATNIWKMDVTGPTIAYANPALDEKYASEANLYNSLDYRFGKSTLEGMALLGNSGNTIVKGVTTAETLARAISDRAFITALQAENAIGKVSPALQWIGKHPIASETLVAGTVSTGFDIYNGDISLNDKDSLAKIPLNYALAGVMAGKTLGQQLSINAIYQGITLSNQNLSEKDFIKALGSSTVGNTAGFGIDNILLKNRTNPVIRQIISNFVSDSIEKSISNKKDDK</sequence>
<comment type="subcellular location">
    <subcellularLocation>
        <location evidence="1">Target cell</location>
        <location evidence="1">Target cell cytoplasm</location>
    </subcellularLocation>
</comment>
<accession>A0A0A2ZPP8</accession>
<evidence type="ECO:0000256" key="1">
    <source>
        <dbReference type="ARBA" id="ARBA00004219"/>
    </source>
</evidence>
<keyword evidence="4" id="KW-0843">Virulence</keyword>
<dbReference type="AlphaFoldDB" id="A0A0A2ZPP8"/>
<gene>
    <name evidence="6" type="ORF">IO48_12335</name>
</gene>
<dbReference type="Proteomes" id="UP000030554">
    <property type="component" value="Unassembled WGS sequence"/>
</dbReference>
<name>A0A0A2ZPP8_9PAST</name>
<evidence type="ECO:0000313" key="7">
    <source>
        <dbReference type="Proteomes" id="UP000030554"/>
    </source>
</evidence>
<evidence type="ECO:0000256" key="3">
    <source>
        <dbReference type="ARBA" id="ARBA00022913"/>
    </source>
</evidence>
<comment type="caution">
    <text evidence="6">The sequence shown here is derived from an EMBL/GenBank/DDBJ whole genome shotgun (WGS) entry which is preliminary data.</text>
</comment>
<evidence type="ECO:0000256" key="2">
    <source>
        <dbReference type="ARBA" id="ARBA00022656"/>
    </source>
</evidence>
<protein>
    <recommendedName>
        <fullName evidence="5">VENN motif-containing domain-containing protein</fullName>
    </recommendedName>
</protein>
<dbReference type="EMBL" id="JPJQ01000071">
    <property type="protein sequence ID" value="KGQ59043.1"/>
    <property type="molecule type" value="Genomic_DNA"/>
</dbReference>
<feature type="domain" description="VENN motif-containing" evidence="5">
    <location>
        <begin position="11"/>
        <end position="55"/>
    </location>
</feature>
<dbReference type="InterPro" id="IPR006914">
    <property type="entry name" value="VENN_dom"/>
</dbReference>
<reference evidence="6 7" key="1">
    <citation type="submission" date="2014-07" db="EMBL/GenBank/DDBJ databases">
        <title>Chaperone-usher fimbriae in a diverse selection of Gallibacterium genomes.</title>
        <authorList>
            <person name="Kudirkiene E."/>
            <person name="Bager R.J."/>
            <person name="Johnson T.J."/>
            <person name="Bojesen A.M."/>
        </authorList>
    </citation>
    <scope>NUCLEOTIDE SEQUENCE [LARGE SCALE GENOMIC DNA]</scope>
    <source>
        <strain evidence="6 7">4895</strain>
    </source>
</reference>
<organism evidence="6 7">
    <name type="scientific">Gallibacterium anatis 4895</name>
    <dbReference type="NCBI Taxonomy" id="1396510"/>
    <lineage>
        <taxon>Bacteria</taxon>
        <taxon>Pseudomonadati</taxon>
        <taxon>Pseudomonadota</taxon>
        <taxon>Gammaproteobacteria</taxon>
        <taxon>Pasteurellales</taxon>
        <taxon>Pasteurellaceae</taxon>
        <taxon>Gallibacterium</taxon>
    </lineage>
</organism>
<proteinExistence type="predicted"/>
<keyword evidence="3" id="KW-1266">Target cell cytoplasm</keyword>
<evidence type="ECO:0000259" key="5">
    <source>
        <dbReference type="Pfam" id="PF04829"/>
    </source>
</evidence>
<evidence type="ECO:0000256" key="4">
    <source>
        <dbReference type="ARBA" id="ARBA00023026"/>
    </source>
</evidence>
<keyword evidence="2" id="KW-0800">Toxin</keyword>
<dbReference type="GO" id="GO:0090729">
    <property type="term" value="F:toxin activity"/>
    <property type="evidence" value="ECO:0007669"/>
    <property type="project" value="UniProtKB-KW"/>
</dbReference>